<reference evidence="1 2" key="1">
    <citation type="submission" date="2018-12" db="EMBL/GenBank/DDBJ databases">
        <title>Hymenobacter gummosus sp. nov., isolated from a spring.</title>
        <authorList>
            <person name="Nie L."/>
        </authorList>
    </citation>
    <scope>NUCLEOTIDE SEQUENCE [LARGE SCALE GENOMIC DNA]</scope>
    <source>
        <strain evidence="1 2">KCTC 52166</strain>
    </source>
</reference>
<sequence length="231" mass="25599">MTPAELEATPCKSVQELLERYSAIAYDKQNDLAEVIGENNWNFDMDAGTISFGPGLVFPMQIMGTFSYSSRTWLWAWANTRSGIPAALLQQGRQLKTYGEQQEIDLLKHDAVDAEESDLHLIGTIASGMFDASGYYLADYGQGVMVLTVKSPLIDAQRKRDFPRLLHAFPQAISLFEMRHRPAFISYARLKGYELSEGGATVTARSGSTRITATFDDLDRLTNLNGTNGAE</sequence>
<organism evidence="1 2">
    <name type="scientific">Hymenobacter gummosus</name>
    <dbReference type="NCBI Taxonomy" id="1776032"/>
    <lineage>
        <taxon>Bacteria</taxon>
        <taxon>Pseudomonadati</taxon>
        <taxon>Bacteroidota</taxon>
        <taxon>Cytophagia</taxon>
        <taxon>Cytophagales</taxon>
        <taxon>Hymenobacteraceae</taxon>
        <taxon>Hymenobacter</taxon>
    </lineage>
</organism>
<accession>A0A431U0U1</accession>
<dbReference type="InterPro" id="IPR049249">
    <property type="entry name" value="DUF6882"/>
</dbReference>
<dbReference type="Pfam" id="PF21813">
    <property type="entry name" value="DUF6882"/>
    <property type="match status" value="1"/>
</dbReference>
<dbReference type="AlphaFoldDB" id="A0A431U0U1"/>
<dbReference type="Proteomes" id="UP000282184">
    <property type="component" value="Unassembled WGS sequence"/>
</dbReference>
<dbReference type="OrthoDB" id="7859927at2"/>
<evidence type="ECO:0000313" key="2">
    <source>
        <dbReference type="Proteomes" id="UP000282184"/>
    </source>
</evidence>
<dbReference type="EMBL" id="RXOF01000009">
    <property type="protein sequence ID" value="RTQ48528.1"/>
    <property type="molecule type" value="Genomic_DNA"/>
</dbReference>
<name>A0A431U0U1_9BACT</name>
<proteinExistence type="predicted"/>
<keyword evidence="2" id="KW-1185">Reference proteome</keyword>
<protein>
    <submittedName>
        <fullName evidence="1">Uncharacterized protein</fullName>
    </submittedName>
</protein>
<dbReference type="RefSeq" id="WP_126694233.1">
    <property type="nucleotide sequence ID" value="NZ_RXOF01000009.1"/>
</dbReference>
<comment type="caution">
    <text evidence="1">The sequence shown here is derived from an EMBL/GenBank/DDBJ whole genome shotgun (WGS) entry which is preliminary data.</text>
</comment>
<evidence type="ECO:0000313" key="1">
    <source>
        <dbReference type="EMBL" id="RTQ48528.1"/>
    </source>
</evidence>
<gene>
    <name evidence="1" type="ORF">EJV47_16280</name>
</gene>